<evidence type="ECO:0000256" key="7">
    <source>
        <dbReference type="ARBA" id="ARBA00023136"/>
    </source>
</evidence>
<evidence type="ECO:0000256" key="12">
    <source>
        <dbReference type="SAM" id="SignalP"/>
    </source>
</evidence>
<keyword evidence="15" id="KW-0675">Receptor</keyword>
<feature type="domain" description="TonB-dependent receptor plug" evidence="14">
    <location>
        <begin position="71"/>
        <end position="184"/>
    </location>
</feature>
<keyword evidence="6 11" id="KW-0798">TonB box</keyword>
<accession>A0ABU3N8P3</accession>
<comment type="subcellular location">
    <subcellularLocation>
        <location evidence="1 9">Cell outer membrane</location>
        <topology evidence="1 9">Multi-pass membrane protein</topology>
    </subcellularLocation>
</comment>
<name>A0ABU3N8P3_9SPHN</name>
<evidence type="ECO:0000259" key="14">
    <source>
        <dbReference type="Pfam" id="PF07715"/>
    </source>
</evidence>
<evidence type="ECO:0000256" key="10">
    <source>
        <dbReference type="PROSITE-ProRule" id="PRU10144"/>
    </source>
</evidence>
<evidence type="ECO:0000259" key="13">
    <source>
        <dbReference type="Pfam" id="PF00593"/>
    </source>
</evidence>
<dbReference type="InterPro" id="IPR039426">
    <property type="entry name" value="TonB-dep_rcpt-like"/>
</dbReference>
<evidence type="ECO:0000313" key="15">
    <source>
        <dbReference type="EMBL" id="MDT8759871.1"/>
    </source>
</evidence>
<comment type="similarity">
    <text evidence="9 11">Belongs to the TonB-dependent receptor family.</text>
</comment>
<keyword evidence="2 9" id="KW-0813">Transport</keyword>
<evidence type="ECO:0000256" key="5">
    <source>
        <dbReference type="ARBA" id="ARBA00022729"/>
    </source>
</evidence>
<dbReference type="InterPro" id="IPR000531">
    <property type="entry name" value="Beta-barrel_TonB"/>
</dbReference>
<feature type="chain" id="PRO_5047179813" evidence="12">
    <location>
        <begin position="33"/>
        <end position="1057"/>
    </location>
</feature>
<evidence type="ECO:0000256" key="6">
    <source>
        <dbReference type="ARBA" id="ARBA00023077"/>
    </source>
</evidence>
<dbReference type="PANTHER" id="PTHR47234:SF2">
    <property type="entry name" value="TONB-DEPENDENT RECEPTOR"/>
    <property type="match status" value="1"/>
</dbReference>
<dbReference type="Pfam" id="PF00593">
    <property type="entry name" value="TonB_dep_Rec_b-barrel"/>
    <property type="match status" value="1"/>
</dbReference>
<dbReference type="Gene3D" id="2.40.170.20">
    <property type="entry name" value="TonB-dependent receptor, beta-barrel domain"/>
    <property type="match status" value="1"/>
</dbReference>
<organism evidence="15">
    <name type="scientific">Sphingomonas psychrotolerans</name>
    <dbReference type="NCBI Taxonomy" id="1327635"/>
    <lineage>
        <taxon>Bacteria</taxon>
        <taxon>Pseudomonadati</taxon>
        <taxon>Pseudomonadota</taxon>
        <taxon>Alphaproteobacteria</taxon>
        <taxon>Sphingomonadales</taxon>
        <taxon>Sphingomonadaceae</taxon>
        <taxon>Sphingomonas</taxon>
    </lineage>
</organism>
<keyword evidence="8 9" id="KW-0998">Cell outer membrane</keyword>
<evidence type="ECO:0000256" key="11">
    <source>
        <dbReference type="RuleBase" id="RU003357"/>
    </source>
</evidence>
<dbReference type="EMBL" id="JALMLT010000003">
    <property type="protein sequence ID" value="MDT8759871.1"/>
    <property type="molecule type" value="Genomic_DNA"/>
</dbReference>
<dbReference type="SUPFAM" id="SSF56935">
    <property type="entry name" value="Porins"/>
    <property type="match status" value="1"/>
</dbReference>
<dbReference type="InterPro" id="IPR036942">
    <property type="entry name" value="Beta-barrel_TonB_sf"/>
</dbReference>
<feature type="signal peptide" evidence="12">
    <location>
        <begin position="1"/>
        <end position="32"/>
    </location>
</feature>
<proteinExistence type="inferred from homology"/>
<keyword evidence="3 9" id="KW-1134">Transmembrane beta strand</keyword>
<evidence type="ECO:0000256" key="2">
    <source>
        <dbReference type="ARBA" id="ARBA00022448"/>
    </source>
</evidence>
<protein>
    <submittedName>
        <fullName evidence="15">TonB-dependent receptor</fullName>
    </submittedName>
</protein>
<comment type="caution">
    <text evidence="15">The sequence shown here is derived from an EMBL/GenBank/DDBJ whole genome shotgun (WGS) entry which is preliminary data.</text>
</comment>
<keyword evidence="7 9" id="KW-0472">Membrane</keyword>
<feature type="domain" description="TonB-dependent receptor-like beta-barrel" evidence="13">
    <location>
        <begin position="436"/>
        <end position="1007"/>
    </location>
</feature>
<dbReference type="InterPro" id="IPR012910">
    <property type="entry name" value="Plug_dom"/>
</dbReference>
<feature type="short sequence motif" description="TonB C-terminal box" evidence="10">
    <location>
        <begin position="1040"/>
        <end position="1057"/>
    </location>
</feature>
<keyword evidence="5 12" id="KW-0732">Signal</keyword>
<reference evidence="15" key="1">
    <citation type="submission" date="2022-04" db="EMBL/GenBank/DDBJ databases">
        <title>Tomato heritable bacteria conferring resistance against bacterial wilt.</title>
        <authorList>
            <person name="Yin J."/>
        </authorList>
    </citation>
    <scope>NUCLEOTIDE SEQUENCE</scope>
    <source>
        <strain evidence="15">Cra20</strain>
    </source>
</reference>
<evidence type="ECO:0000256" key="3">
    <source>
        <dbReference type="ARBA" id="ARBA00022452"/>
    </source>
</evidence>
<dbReference type="InterPro" id="IPR037066">
    <property type="entry name" value="Plug_dom_sf"/>
</dbReference>
<evidence type="ECO:0000256" key="8">
    <source>
        <dbReference type="ARBA" id="ARBA00023237"/>
    </source>
</evidence>
<dbReference type="PROSITE" id="PS01156">
    <property type="entry name" value="TONB_DEPENDENT_REC_2"/>
    <property type="match status" value="1"/>
</dbReference>
<sequence>MKKTTIARGLRGGTALSALALAGALFAAPAFAQTNDTPAAGPIEGQATEDQATQQGDIVVTGSRIPQANITSTAPVTVVGAEDVKLQGTTRVEDLLNSLPAVFASQASSLSNGATGAATVDLRGLGSTRTLSLVNGRRLLPGDPSPTSGSAADINIIPASLLKRVEVLTGGASSTYGADAVAGVVNFIIDTDFEGVRIDGQYSVYQHNNRNSLTPPLLNAQQALGRAGYGYPTSNVVDGGAFDGTFAVGTSFGGDDRGHAMAYFGYRNVKAVTQSRRDYSACTIQNSGAGAPQCGGSATSAEGNALVFDGGTSTFYTFQPGGGFANTATRYNFAPTNYFQRPDERYTAGVFANYEVDEAFKPYLEFQFMDDRTVAQIAPSGDFGNTLTVNCTNPLMSAAQRAVICDGENLINGFLGNFPLAAGAPYNPNPGAAPINFFDSRTGLPYNLAYLQVLRRNVEGGPRQADLQHTNYRGVIGAKGDLGEQWSYDAYYQFGRVKYSQVYSNEFSVARLTRALDVVDDPRTPGVVDPVCRSVLDGTDTNCVPYNIFAGAGGVSPAAVNYLSATGFQQGQTTEQVANISFTGQLGGYGIQTPWASEGVGVNIGAEWRKTELELQTDNAFQTGDLTGQGGATLPISGNFRVFEVFGETQIPLVQDNFVDLLALNAGYRHSSYKTSADRSYDTDTYKVGVDFAPIKDIRFRGTYNRAVRAPNIQELFATATVGLNGSEDPCADVTVTATNYGCIAQGLGVGRSTPGNPAGQYNGLIGGNQDLQPEKATTKTVGVVFQPTFAPRFALTVDYFDIKIEDAIRSFGQDSILADCTNNATASFTPASCALVHRDAAGSLWLTPGGYVSDLPNNVGELQTKGIEVGASYSTQFFGLGRLSLNMNGTWVDSYRVDNGLTTPYDCAGLYGPTCSVGGTTNSGSPIPEWRHKLRATLQMDGGVGLSVQWRHIGPIHAETTTDQESLAGDFNFNPGLRLKAFNYIDLATSFSIGDAYTFRLGVNNLFDLEPPLVTSGNASRGGSNLCPTGPCNGNTYPATYDALGRYLFAGITLNF</sequence>
<dbReference type="PANTHER" id="PTHR47234">
    <property type="match status" value="1"/>
</dbReference>
<evidence type="ECO:0000256" key="4">
    <source>
        <dbReference type="ARBA" id="ARBA00022692"/>
    </source>
</evidence>
<evidence type="ECO:0000256" key="9">
    <source>
        <dbReference type="PROSITE-ProRule" id="PRU01360"/>
    </source>
</evidence>
<dbReference type="Pfam" id="PF07715">
    <property type="entry name" value="Plug"/>
    <property type="match status" value="1"/>
</dbReference>
<dbReference type="PROSITE" id="PS52016">
    <property type="entry name" value="TONB_DEPENDENT_REC_3"/>
    <property type="match status" value="1"/>
</dbReference>
<dbReference type="Gene3D" id="2.170.130.10">
    <property type="entry name" value="TonB-dependent receptor, plug domain"/>
    <property type="match status" value="1"/>
</dbReference>
<gene>
    <name evidence="15" type="ORF">MZO42_14305</name>
</gene>
<keyword evidence="4 9" id="KW-0812">Transmembrane</keyword>
<dbReference type="InterPro" id="IPR010917">
    <property type="entry name" value="TonB_rcpt_CS"/>
</dbReference>
<evidence type="ECO:0000256" key="1">
    <source>
        <dbReference type="ARBA" id="ARBA00004571"/>
    </source>
</evidence>